<comment type="similarity">
    <text evidence="7">Belongs to the gmhB family.</text>
</comment>
<protein>
    <recommendedName>
        <fullName evidence="6 7">D,D-heptose 1,7-bisphosphate phosphatase</fullName>
        <ecNumber evidence="7">3.1.3.-</ecNumber>
    </recommendedName>
</protein>
<accession>A0ABU1N340</accession>
<dbReference type="Pfam" id="PF00702">
    <property type="entry name" value="Hydrolase"/>
    <property type="match status" value="1"/>
</dbReference>
<dbReference type="EC" id="3.1.3.-" evidence="7"/>
<name>A0ABU1N340_9CAUL</name>
<dbReference type="InterPro" id="IPR023214">
    <property type="entry name" value="HAD_sf"/>
</dbReference>
<dbReference type="InterPro" id="IPR006543">
    <property type="entry name" value="Histidinol-phos"/>
</dbReference>
<evidence type="ECO:0000256" key="7">
    <source>
        <dbReference type="PIRNR" id="PIRNR004682"/>
    </source>
</evidence>
<dbReference type="NCBIfam" id="TIGR01656">
    <property type="entry name" value="Histidinol-ppas"/>
    <property type="match status" value="1"/>
</dbReference>
<dbReference type="NCBIfam" id="TIGR01662">
    <property type="entry name" value="HAD-SF-IIIA"/>
    <property type="match status" value="1"/>
</dbReference>
<evidence type="ECO:0000256" key="6">
    <source>
        <dbReference type="ARBA" id="ARBA00031828"/>
    </source>
</evidence>
<reference evidence="8 9" key="1">
    <citation type="submission" date="2023-07" db="EMBL/GenBank/DDBJ databases">
        <title>Sorghum-associated microbial communities from plants grown in Nebraska, USA.</title>
        <authorList>
            <person name="Schachtman D."/>
        </authorList>
    </citation>
    <scope>NUCLEOTIDE SEQUENCE [LARGE SCALE GENOMIC DNA]</scope>
    <source>
        <strain evidence="8 9">DS2154</strain>
    </source>
</reference>
<evidence type="ECO:0000256" key="4">
    <source>
        <dbReference type="ARBA" id="ARBA00022801"/>
    </source>
</evidence>
<keyword evidence="2 7" id="KW-0963">Cytoplasm</keyword>
<evidence type="ECO:0000256" key="1">
    <source>
        <dbReference type="ARBA" id="ARBA00004496"/>
    </source>
</evidence>
<keyword evidence="3" id="KW-0479">Metal-binding</keyword>
<evidence type="ECO:0000313" key="8">
    <source>
        <dbReference type="EMBL" id="MDR6532336.1"/>
    </source>
</evidence>
<dbReference type="InterPro" id="IPR036412">
    <property type="entry name" value="HAD-like_sf"/>
</dbReference>
<dbReference type="Gene3D" id="3.40.50.1000">
    <property type="entry name" value="HAD superfamily/HAD-like"/>
    <property type="match status" value="1"/>
</dbReference>
<dbReference type="InterPro" id="IPR006549">
    <property type="entry name" value="HAD-SF_hydro_IIIA"/>
</dbReference>
<proteinExistence type="inferred from homology"/>
<dbReference type="EMBL" id="JAVDRL010000008">
    <property type="protein sequence ID" value="MDR6532336.1"/>
    <property type="molecule type" value="Genomic_DNA"/>
</dbReference>
<dbReference type="Proteomes" id="UP001262754">
    <property type="component" value="Unassembled WGS sequence"/>
</dbReference>
<keyword evidence="9" id="KW-1185">Reference proteome</keyword>
<organism evidence="8 9">
    <name type="scientific">Caulobacter rhizosphaerae</name>
    <dbReference type="NCBI Taxonomy" id="2010972"/>
    <lineage>
        <taxon>Bacteria</taxon>
        <taxon>Pseudomonadati</taxon>
        <taxon>Pseudomonadota</taxon>
        <taxon>Alphaproteobacteria</taxon>
        <taxon>Caulobacterales</taxon>
        <taxon>Caulobacteraceae</taxon>
        <taxon>Caulobacter</taxon>
    </lineage>
</organism>
<sequence>MSRKAPLKAVFFDRDGVLNLDHGYVCEPERLDWIEGAREAVARLNAAGVKVLVVTNQSGVARGYFTEAQVDLFHAALQAGLAEVGGRIDAFYVAPHHEDAVDERYRHPDHPDRKPNPGMILRGLSEWALAPEETVLVGDKGSDVEAARRAGVEGLRFPGGDLLAFLRQSLGERFPATGLGGGARDR</sequence>
<dbReference type="GO" id="GO:0034200">
    <property type="term" value="F:D-glycero-beta-D-manno-heptose 1,7-bisphosphate 7-phosphatase activity"/>
    <property type="evidence" value="ECO:0007669"/>
    <property type="project" value="UniProtKB-EC"/>
</dbReference>
<gene>
    <name evidence="8" type="ORF">J2800_003092</name>
</gene>
<dbReference type="PANTHER" id="PTHR42891:SF1">
    <property type="entry name" value="D-GLYCERO-BETA-D-MANNO-HEPTOSE-1,7-BISPHOSPHATE 7-PHOSPHATASE"/>
    <property type="match status" value="1"/>
</dbReference>
<evidence type="ECO:0000256" key="2">
    <source>
        <dbReference type="ARBA" id="ARBA00022490"/>
    </source>
</evidence>
<dbReference type="CDD" id="cd07503">
    <property type="entry name" value="HAD_HisB-N"/>
    <property type="match status" value="1"/>
</dbReference>
<evidence type="ECO:0000256" key="5">
    <source>
        <dbReference type="ARBA" id="ARBA00023277"/>
    </source>
</evidence>
<evidence type="ECO:0000256" key="3">
    <source>
        <dbReference type="ARBA" id="ARBA00022723"/>
    </source>
</evidence>
<keyword evidence="5 7" id="KW-0119">Carbohydrate metabolism</keyword>
<dbReference type="PANTHER" id="PTHR42891">
    <property type="entry name" value="D-GLYCERO-BETA-D-MANNO-HEPTOSE-1,7-BISPHOSPHATE 7-PHOSPHATASE"/>
    <property type="match status" value="1"/>
</dbReference>
<dbReference type="InterPro" id="IPR004446">
    <property type="entry name" value="Heptose_bisP_phosphatase"/>
</dbReference>
<keyword evidence="4 7" id="KW-0378">Hydrolase</keyword>
<dbReference type="PIRSF" id="PIRSF004682">
    <property type="entry name" value="GmhB"/>
    <property type="match status" value="1"/>
</dbReference>
<dbReference type="RefSeq" id="WP_163233490.1">
    <property type="nucleotide sequence ID" value="NZ_BMLD01000004.1"/>
</dbReference>
<comment type="subcellular location">
    <subcellularLocation>
        <location evidence="1 7">Cytoplasm</location>
    </subcellularLocation>
</comment>
<evidence type="ECO:0000313" key="9">
    <source>
        <dbReference type="Proteomes" id="UP001262754"/>
    </source>
</evidence>
<comment type="caution">
    <text evidence="8">The sequence shown here is derived from an EMBL/GenBank/DDBJ whole genome shotgun (WGS) entry which is preliminary data.</text>
</comment>
<dbReference type="SUPFAM" id="SSF56784">
    <property type="entry name" value="HAD-like"/>
    <property type="match status" value="1"/>
</dbReference>